<feature type="non-terminal residue" evidence="1">
    <location>
        <position position="46"/>
    </location>
</feature>
<evidence type="ECO:0000313" key="1">
    <source>
        <dbReference type="EMBL" id="SVB65003.1"/>
    </source>
</evidence>
<name>A0A382FRY7_9ZZZZ</name>
<dbReference type="AlphaFoldDB" id="A0A382FRY7"/>
<proteinExistence type="predicted"/>
<accession>A0A382FRY7</accession>
<gene>
    <name evidence="1" type="ORF">METZ01_LOCUS217857</name>
</gene>
<dbReference type="EMBL" id="UINC01051174">
    <property type="protein sequence ID" value="SVB65003.1"/>
    <property type="molecule type" value="Genomic_DNA"/>
</dbReference>
<feature type="non-terminal residue" evidence="1">
    <location>
        <position position="1"/>
    </location>
</feature>
<sequence length="46" mass="5438">VHDKIQLISKIQLNLNENLTPYGTFNGVYQHTKRLTLILIYFLNYS</sequence>
<reference evidence="1" key="1">
    <citation type="submission" date="2018-05" db="EMBL/GenBank/DDBJ databases">
        <authorList>
            <person name="Lanie J.A."/>
            <person name="Ng W.-L."/>
            <person name="Kazmierczak K.M."/>
            <person name="Andrzejewski T.M."/>
            <person name="Davidsen T.M."/>
            <person name="Wayne K.J."/>
            <person name="Tettelin H."/>
            <person name="Glass J.I."/>
            <person name="Rusch D."/>
            <person name="Podicherti R."/>
            <person name="Tsui H.-C.T."/>
            <person name="Winkler M.E."/>
        </authorList>
    </citation>
    <scope>NUCLEOTIDE SEQUENCE</scope>
</reference>
<organism evidence="1">
    <name type="scientific">marine metagenome</name>
    <dbReference type="NCBI Taxonomy" id="408172"/>
    <lineage>
        <taxon>unclassified sequences</taxon>
        <taxon>metagenomes</taxon>
        <taxon>ecological metagenomes</taxon>
    </lineage>
</organism>
<protein>
    <submittedName>
        <fullName evidence="1">Uncharacterized protein</fullName>
    </submittedName>
</protein>